<evidence type="ECO:0000313" key="3">
    <source>
        <dbReference type="Proteomes" id="UP001281410"/>
    </source>
</evidence>
<evidence type="ECO:0000313" key="2">
    <source>
        <dbReference type="EMBL" id="KAK3230033.1"/>
    </source>
</evidence>
<dbReference type="SUPFAM" id="SSF56672">
    <property type="entry name" value="DNA/RNA polymerases"/>
    <property type="match status" value="1"/>
</dbReference>
<evidence type="ECO:0000259" key="1">
    <source>
        <dbReference type="PROSITE" id="PS50878"/>
    </source>
</evidence>
<protein>
    <recommendedName>
        <fullName evidence="1">Reverse transcriptase domain-containing protein</fullName>
    </recommendedName>
</protein>
<dbReference type="PANTHER" id="PTHR46890">
    <property type="entry name" value="NON-LTR RETROLELEMENT REVERSE TRANSCRIPTASE-LIKE PROTEIN-RELATED"/>
    <property type="match status" value="1"/>
</dbReference>
<organism evidence="2 3">
    <name type="scientific">Dipteronia sinensis</name>
    <dbReference type="NCBI Taxonomy" id="43782"/>
    <lineage>
        <taxon>Eukaryota</taxon>
        <taxon>Viridiplantae</taxon>
        <taxon>Streptophyta</taxon>
        <taxon>Embryophyta</taxon>
        <taxon>Tracheophyta</taxon>
        <taxon>Spermatophyta</taxon>
        <taxon>Magnoliopsida</taxon>
        <taxon>eudicotyledons</taxon>
        <taxon>Gunneridae</taxon>
        <taxon>Pentapetalae</taxon>
        <taxon>rosids</taxon>
        <taxon>malvids</taxon>
        <taxon>Sapindales</taxon>
        <taxon>Sapindaceae</taxon>
        <taxon>Hippocastanoideae</taxon>
        <taxon>Acereae</taxon>
        <taxon>Dipteronia</taxon>
    </lineage>
</organism>
<proteinExistence type="predicted"/>
<dbReference type="InterPro" id="IPR043502">
    <property type="entry name" value="DNA/RNA_pol_sf"/>
</dbReference>
<dbReference type="InterPro" id="IPR052343">
    <property type="entry name" value="Retrotransposon-Effector_Assoc"/>
</dbReference>
<dbReference type="InterPro" id="IPR000477">
    <property type="entry name" value="RT_dom"/>
</dbReference>
<dbReference type="Proteomes" id="UP001281410">
    <property type="component" value="Unassembled WGS sequence"/>
</dbReference>
<accession>A0AAE0EIS4</accession>
<dbReference type="CDD" id="cd01650">
    <property type="entry name" value="RT_nLTR_like"/>
    <property type="match status" value="1"/>
</dbReference>
<dbReference type="AlphaFoldDB" id="A0AAE0EIS4"/>
<reference evidence="2" key="1">
    <citation type="journal article" date="2023" name="Plant J.">
        <title>Genome sequences and population genomics provide insights into the demographic history, inbreeding, and mutation load of two 'living fossil' tree species of Dipteronia.</title>
        <authorList>
            <person name="Feng Y."/>
            <person name="Comes H.P."/>
            <person name="Chen J."/>
            <person name="Zhu S."/>
            <person name="Lu R."/>
            <person name="Zhang X."/>
            <person name="Li P."/>
            <person name="Qiu J."/>
            <person name="Olsen K.M."/>
            <person name="Qiu Y."/>
        </authorList>
    </citation>
    <scope>NUCLEOTIDE SEQUENCE</scope>
    <source>
        <strain evidence="2">NBL</strain>
    </source>
</reference>
<feature type="domain" description="Reverse transcriptase" evidence="1">
    <location>
        <begin position="134"/>
        <end position="358"/>
    </location>
</feature>
<dbReference type="PROSITE" id="PS50878">
    <property type="entry name" value="RT_POL"/>
    <property type="match status" value="1"/>
</dbReference>
<keyword evidence="3" id="KW-1185">Reference proteome</keyword>
<dbReference type="EMBL" id="JANJYJ010000001">
    <property type="protein sequence ID" value="KAK3230033.1"/>
    <property type="molecule type" value="Genomic_DNA"/>
</dbReference>
<dbReference type="Pfam" id="PF00078">
    <property type="entry name" value="RVT_1"/>
    <property type="match status" value="1"/>
</dbReference>
<comment type="caution">
    <text evidence="2">The sequence shown here is derived from an EMBL/GenBank/DDBJ whole genome shotgun (WGS) entry which is preliminary data.</text>
</comment>
<dbReference type="PANTHER" id="PTHR46890:SF48">
    <property type="entry name" value="RNA-DIRECTED DNA POLYMERASE"/>
    <property type="match status" value="1"/>
</dbReference>
<sequence length="358" mass="40406">MEGDHNSKLFHAKASARKKKNTISMLVDDEGRIQTSEEGITHTVCSFFSQLFQSDNPSIEELDEATVGLSCKINGHKNGIISCPFEREEVRALILEMGPTKAPGPDGFRVVFFQKFGEVVGEDVEEICVKVCVKVLNRELSIKEFNQTHVVLVPKVKNPQSMKEFRPISCCRVIYKDVSKCLANRLKLILPDIIYPCQSEFVPDRLIFDNVLISFELLHSIHHRKKGKKGLVAIKLDMSKAYDRVEWNFLRCVMEKLGFPHQWIELVMECLSTSNLSFVINGQVMGKMVPSRGLRQGCPLSPYLFILCAEVLSNVIKRVENNGRGLGIRCCRGVPLVSHLFFVDDSILFCKASLKNGL</sequence>
<name>A0AAE0EIS4_9ROSI</name>
<gene>
    <name evidence="2" type="ORF">Dsin_001914</name>
</gene>